<organism evidence="2 3">
    <name type="scientific">Methylophilus glucosoxydans</name>
    <dbReference type="NCBI Taxonomy" id="752553"/>
    <lineage>
        <taxon>Bacteria</taxon>
        <taxon>Pseudomonadati</taxon>
        <taxon>Pseudomonadota</taxon>
        <taxon>Betaproteobacteria</taxon>
        <taxon>Nitrosomonadales</taxon>
        <taxon>Methylophilaceae</taxon>
        <taxon>Methylophilus</taxon>
    </lineage>
</organism>
<comment type="caution">
    <text evidence="2">The sequence shown here is derived from an EMBL/GenBank/DDBJ whole genome shotgun (WGS) entry which is preliminary data.</text>
</comment>
<feature type="chain" id="PRO_5045418600" evidence="1">
    <location>
        <begin position="21"/>
        <end position="93"/>
    </location>
</feature>
<evidence type="ECO:0000256" key="1">
    <source>
        <dbReference type="SAM" id="SignalP"/>
    </source>
</evidence>
<feature type="signal peptide" evidence="1">
    <location>
        <begin position="1"/>
        <end position="20"/>
    </location>
</feature>
<evidence type="ECO:0000313" key="3">
    <source>
        <dbReference type="Proteomes" id="UP001597106"/>
    </source>
</evidence>
<gene>
    <name evidence="2" type="ORF">ACFQ1T_13870</name>
</gene>
<proteinExistence type="predicted"/>
<reference evidence="3" key="1">
    <citation type="journal article" date="2019" name="Int. J. Syst. Evol. Microbiol.">
        <title>The Global Catalogue of Microorganisms (GCM) 10K type strain sequencing project: providing services to taxonomists for standard genome sequencing and annotation.</title>
        <authorList>
            <consortium name="The Broad Institute Genomics Platform"/>
            <consortium name="The Broad Institute Genome Sequencing Center for Infectious Disease"/>
            <person name="Wu L."/>
            <person name="Ma J."/>
        </authorList>
    </citation>
    <scope>NUCLEOTIDE SEQUENCE [LARGE SCALE GENOMIC DNA]</scope>
    <source>
        <strain evidence="3">CCUG 59685</strain>
    </source>
</reference>
<name>A0ABW3GJR9_9PROT</name>
<keyword evidence="3" id="KW-1185">Reference proteome</keyword>
<keyword evidence="1" id="KW-0732">Signal</keyword>
<dbReference type="Proteomes" id="UP001597106">
    <property type="component" value="Unassembled WGS sequence"/>
</dbReference>
<protein>
    <submittedName>
        <fullName evidence="2">Uncharacterized protein</fullName>
    </submittedName>
</protein>
<dbReference type="RefSeq" id="WP_379077836.1">
    <property type="nucleotide sequence ID" value="NZ_JBHTJW010000004.1"/>
</dbReference>
<accession>A0ABW3GJR9</accession>
<sequence length="93" mass="10410">MKKLWLAVIAAFGLMGSVHADDVDQAQAVKQQQHHNFLSKRPYAKVPVAKQDADGKWIGAGIVTDKPEKGFDKHQQMQLHFIGRRPYTAPMAD</sequence>
<evidence type="ECO:0000313" key="2">
    <source>
        <dbReference type="EMBL" id="MFD0930872.1"/>
    </source>
</evidence>
<dbReference type="EMBL" id="JBHTJW010000004">
    <property type="protein sequence ID" value="MFD0930872.1"/>
    <property type="molecule type" value="Genomic_DNA"/>
</dbReference>